<dbReference type="EMBL" id="BLXT01008205">
    <property type="protein sequence ID" value="GFO46725.1"/>
    <property type="molecule type" value="Genomic_DNA"/>
</dbReference>
<evidence type="ECO:0000313" key="2">
    <source>
        <dbReference type="Proteomes" id="UP000735302"/>
    </source>
</evidence>
<comment type="caution">
    <text evidence="1">The sequence shown here is derived from an EMBL/GenBank/DDBJ whole genome shotgun (WGS) entry which is preliminary data.</text>
</comment>
<protein>
    <submittedName>
        <fullName evidence="1">Uncharacterized protein</fullName>
    </submittedName>
</protein>
<evidence type="ECO:0000313" key="1">
    <source>
        <dbReference type="EMBL" id="GFO46725.1"/>
    </source>
</evidence>
<reference evidence="1 2" key="1">
    <citation type="journal article" date="2021" name="Elife">
        <title>Chloroplast acquisition without the gene transfer in kleptoplastic sea slugs, Plakobranchus ocellatus.</title>
        <authorList>
            <person name="Maeda T."/>
            <person name="Takahashi S."/>
            <person name="Yoshida T."/>
            <person name="Shimamura S."/>
            <person name="Takaki Y."/>
            <person name="Nagai Y."/>
            <person name="Toyoda A."/>
            <person name="Suzuki Y."/>
            <person name="Arimoto A."/>
            <person name="Ishii H."/>
            <person name="Satoh N."/>
            <person name="Nishiyama T."/>
            <person name="Hasebe M."/>
            <person name="Maruyama T."/>
            <person name="Minagawa J."/>
            <person name="Obokata J."/>
            <person name="Shigenobu S."/>
        </authorList>
    </citation>
    <scope>NUCLEOTIDE SEQUENCE [LARGE SCALE GENOMIC DNA]</scope>
</reference>
<gene>
    <name evidence="1" type="ORF">PoB_007323000</name>
</gene>
<sequence>MMNYTKSPQYYVIVATASKETTLKDVLSNNNGDLRLSGLRQKVGSGTRTRDRRIPADLRVNSLTTVPSKSPPPRNKARV</sequence>
<dbReference type="AlphaFoldDB" id="A0AAV4DRQ4"/>
<organism evidence="1 2">
    <name type="scientific">Plakobranchus ocellatus</name>
    <dbReference type="NCBI Taxonomy" id="259542"/>
    <lineage>
        <taxon>Eukaryota</taxon>
        <taxon>Metazoa</taxon>
        <taxon>Spiralia</taxon>
        <taxon>Lophotrochozoa</taxon>
        <taxon>Mollusca</taxon>
        <taxon>Gastropoda</taxon>
        <taxon>Heterobranchia</taxon>
        <taxon>Euthyneura</taxon>
        <taxon>Panpulmonata</taxon>
        <taxon>Sacoglossa</taxon>
        <taxon>Placobranchoidea</taxon>
        <taxon>Plakobranchidae</taxon>
        <taxon>Plakobranchus</taxon>
    </lineage>
</organism>
<keyword evidence="2" id="KW-1185">Reference proteome</keyword>
<name>A0AAV4DRQ4_9GAST</name>
<dbReference type="Proteomes" id="UP000735302">
    <property type="component" value="Unassembled WGS sequence"/>
</dbReference>
<proteinExistence type="predicted"/>
<accession>A0AAV4DRQ4</accession>